<gene>
    <name evidence="1" type="ORF">SAMN04488001_0457</name>
</gene>
<evidence type="ECO:0000313" key="1">
    <source>
        <dbReference type="EMBL" id="SDW17186.1"/>
    </source>
</evidence>
<sequence>MRPDYLKQGEIARLFPVLATTSKEGRTTSIVLSCLSRVQEFGNAMLTSVGVRIGKRSQIECYTEIVFKAEKIIPNDRPDGLIVVKNGAREWRALIEAKVGNATLGAEQIEKYREIAKEQGCDAVITISNEFTSAPKNHPIADVRKSRSKIPVYHWSWMFVLTNVGLLLANEEIEDTDQALLLNELRRFLSDDSAGVKGFERMPPEWSNINKLVSTGGKILVKSEDATRVIEAWHQETKDLSLILTRMTETYVHERLSRKHIADPVQRQKDELALLREDNQLQSTLDIPDAAAPLEIIADISRRTIDVGMFLKAPEDKKSSKARLNWLLRQIPSDALEGLTIRCNWPGRSEATQFSYADLLASPELIEDGKTGLQVLSFNIFLSKRLGARFTQQTNFIVDLEDIVPRFYREIGQNLVAWRKSAPKIKADRDEREYVSVASISEEAEKDAI</sequence>
<keyword evidence="2" id="KW-1185">Reference proteome</keyword>
<dbReference type="RefSeq" id="WP_089943765.1">
    <property type="nucleotide sequence ID" value="NZ_FNOI01000001.1"/>
</dbReference>
<dbReference type="AlphaFoldDB" id="A0A1H2RCJ7"/>
<organism evidence="1 2">
    <name type="scientific">Litoreibacter albidus</name>
    <dbReference type="NCBI Taxonomy" id="670155"/>
    <lineage>
        <taxon>Bacteria</taxon>
        <taxon>Pseudomonadati</taxon>
        <taxon>Pseudomonadota</taxon>
        <taxon>Alphaproteobacteria</taxon>
        <taxon>Rhodobacterales</taxon>
        <taxon>Roseobacteraceae</taxon>
        <taxon>Litoreibacter</taxon>
    </lineage>
</organism>
<dbReference type="OrthoDB" id="56224at2"/>
<accession>A0A1H2RCJ7</accession>
<dbReference type="STRING" id="670155.SAMN04488001_0457"/>
<evidence type="ECO:0008006" key="3">
    <source>
        <dbReference type="Google" id="ProtNLM"/>
    </source>
</evidence>
<name>A0A1H2RCJ7_9RHOB</name>
<dbReference type="Proteomes" id="UP000199441">
    <property type="component" value="Unassembled WGS sequence"/>
</dbReference>
<evidence type="ECO:0000313" key="2">
    <source>
        <dbReference type="Proteomes" id="UP000199441"/>
    </source>
</evidence>
<dbReference type="EMBL" id="FNOI01000001">
    <property type="protein sequence ID" value="SDW17186.1"/>
    <property type="molecule type" value="Genomic_DNA"/>
</dbReference>
<protein>
    <recommendedName>
        <fullName evidence="3">PD-(D/E)XK nuclease superfamily protein</fullName>
    </recommendedName>
</protein>
<proteinExistence type="predicted"/>
<reference evidence="2" key="1">
    <citation type="submission" date="2016-10" db="EMBL/GenBank/DDBJ databases">
        <authorList>
            <person name="Varghese N."/>
            <person name="Submissions S."/>
        </authorList>
    </citation>
    <scope>NUCLEOTIDE SEQUENCE [LARGE SCALE GENOMIC DNA]</scope>
    <source>
        <strain evidence="2">DSM 26922</strain>
    </source>
</reference>